<dbReference type="Pfam" id="PF01381">
    <property type="entry name" value="HTH_3"/>
    <property type="match status" value="1"/>
</dbReference>
<dbReference type="CDD" id="cd00093">
    <property type="entry name" value="HTH_XRE"/>
    <property type="match status" value="1"/>
</dbReference>
<feature type="domain" description="HTH cro/C1-type" evidence="2">
    <location>
        <begin position="25"/>
        <end position="72"/>
    </location>
</feature>
<dbReference type="Proteomes" id="UP000707731">
    <property type="component" value="Unassembled WGS sequence"/>
</dbReference>
<accession>A0ABS0DAX5</accession>
<evidence type="ECO:0000256" key="1">
    <source>
        <dbReference type="SAM" id="MobiDB-lite"/>
    </source>
</evidence>
<keyword evidence="4" id="KW-1185">Reference proteome</keyword>
<evidence type="ECO:0000313" key="4">
    <source>
        <dbReference type="Proteomes" id="UP000707731"/>
    </source>
</evidence>
<dbReference type="Gene3D" id="1.10.260.40">
    <property type="entry name" value="lambda repressor-like DNA-binding domains"/>
    <property type="match status" value="1"/>
</dbReference>
<sequence>MRDALAAGHMGHVIFAFRTHPHHGRQLSQEQVAGWLGLTQAQLSRIEKGAAPEHLSKLIKWAQALRIPEELLWFKIRGRVGDSATPATSSDPANPEPDADLRLAQRLMTCGAEVPIPMGDSRFEHQALPLEDSYRHFDRPTVDVFVDTLAKCKADDRARGSAAALSSTLGLLAAIRRHCKDAKPDIRRSLLSLGAEGAEFCGWLYRDMRRPAVAGYWYDRAVDMAQEAGDLPMQGYVLLRKSQMAYEERDGVRVLALAQAARCGPWQLSAAVRAEVIQQEARGLAMLGEPLSLVEQALDDATAAFTAGETDQNTLVPDGYNEQTHLLRTASCYVEAGKPARAATLFGRVLGTGHLSGRDEGYFRARHAGALALCGEPDQAADEGLRAMVCAIETQSSRTKRELCRVVDSLSRWHARPGPRELAAALSADDVTASPSANPGPSR</sequence>
<comment type="caution">
    <text evidence="3">The sequence shown here is derived from an EMBL/GenBank/DDBJ whole genome shotgun (WGS) entry which is preliminary data.</text>
</comment>
<dbReference type="PROSITE" id="PS50943">
    <property type="entry name" value="HTH_CROC1"/>
    <property type="match status" value="1"/>
</dbReference>
<reference evidence="3 4" key="1">
    <citation type="submission" date="2020-10" db="EMBL/GenBank/DDBJ databases">
        <title>Identification of Nocardia species via Next-generation sequencing and recognition of intraspecies genetic diversity.</title>
        <authorList>
            <person name="Li P."/>
            <person name="Li P."/>
            <person name="Lu B."/>
        </authorList>
    </citation>
    <scope>NUCLEOTIDE SEQUENCE [LARGE SCALE GENOMIC DNA]</scope>
    <source>
        <strain evidence="3 4">BJ06-0143</strain>
    </source>
</reference>
<feature type="region of interest" description="Disordered" evidence="1">
    <location>
        <begin position="424"/>
        <end position="443"/>
    </location>
</feature>
<proteinExistence type="predicted"/>
<protein>
    <submittedName>
        <fullName evidence="3">Helix-turn-helix transcriptional regulator</fullName>
    </submittedName>
</protein>
<feature type="compositionally biased region" description="Polar residues" evidence="1">
    <location>
        <begin position="433"/>
        <end position="443"/>
    </location>
</feature>
<dbReference type="InterPro" id="IPR010982">
    <property type="entry name" value="Lambda_DNA-bd_dom_sf"/>
</dbReference>
<gene>
    <name evidence="3" type="ORF">IU449_09535</name>
</gene>
<dbReference type="SUPFAM" id="SSF47413">
    <property type="entry name" value="lambda repressor-like DNA-binding domains"/>
    <property type="match status" value="1"/>
</dbReference>
<name>A0ABS0DAX5_9NOCA</name>
<evidence type="ECO:0000313" key="3">
    <source>
        <dbReference type="EMBL" id="MBF6354782.1"/>
    </source>
</evidence>
<dbReference type="EMBL" id="JADLQN010000001">
    <property type="protein sequence ID" value="MBF6354782.1"/>
    <property type="molecule type" value="Genomic_DNA"/>
</dbReference>
<dbReference type="InterPro" id="IPR001387">
    <property type="entry name" value="Cro/C1-type_HTH"/>
</dbReference>
<evidence type="ECO:0000259" key="2">
    <source>
        <dbReference type="PROSITE" id="PS50943"/>
    </source>
</evidence>
<dbReference type="SMART" id="SM00530">
    <property type="entry name" value="HTH_XRE"/>
    <property type="match status" value="1"/>
</dbReference>
<organism evidence="3 4">
    <name type="scientific">Nocardia higoensis</name>
    <dbReference type="NCBI Taxonomy" id="228599"/>
    <lineage>
        <taxon>Bacteria</taxon>
        <taxon>Bacillati</taxon>
        <taxon>Actinomycetota</taxon>
        <taxon>Actinomycetes</taxon>
        <taxon>Mycobacteriales</taxon>
        <taxon>Nocardiaceae</taxon>
        <taxon>Nocardia</taxon>
    </lineage>
</organism>